<evidence type="ECO:0000259" key="2">
    <source>
        <dbReference type="Pfam" id="PF07075"/>
    </source>
</evidence>
<dbReference type="PANTHER" id="PTHR42915">
    <property type="entry name" value="HYPOTHETICAL 460 KDA PROTEIN IN FEUA-SIGW INTERGENIC REGION [PRECURSOR]"/>
    <property type="match status" value="1"/>
</dbReference>
<protein>
    <submittedName>
        <fullName evidence="4">Exo-beta-N-acetylmuramidase NamZ domain-containing protein</fullName>
    </submittedName>
</protein>
<evidence type="ECO:0000313" key="4">
    <source>
        <dbReference type="EMBL" id="MFD2591135.1"/>
    </source>
</evidence>
<dbReference type="Pfam" id="PF07075">
    <property type="entry name" value="NamZ_N"/>
    <property type="match status" value="1"/>
</dbReference>
<dbReference type="InterPro" id="IPR048503">
    <property type="entry name" value="NamZ_C"/>
</dbReference>
<feature type="domain" description="Peptidoglycan beta-N-acetylmuramidase NamZ C-terminal" evidence="3">
    <location>
        <begin position="281"/>
        <end position="419"/>
    </location>
</feature>
<gene>
    <name evidence="4" type="ORF">ACFSTE_09855</name>
</gene>
<keyword evidence="5" id="KW-1185">Reference proteome</keyword>
<evidence type="ECO:0000259" key="3">
    <source>
        <dbReference type="Pfam" id="PF20732"/>
    </source>
</evidence>
<accession>A0ABW5N9J3</accession>
<name>A0ABW5N9J3_9FLAO</name>
<dbReference type="Gene3D" id="3.90.1150.140">
    <property type="match status" value="1"/>
</dbReference>
<comment type="caution">
    <text evidence="4">The sequence shown here is derived from an EMBL/GenBank/DDBJ whole genome shotgun (WGS) entry which is preliminary data.</text>
</comment>
<evidence type="ECO:0000256" key="1">
    <source>
        <dbReference type="SAM" id="SignalP"/>
    </source>
</evidence>
<dbReference type="Pfam" id="PF20732">
    <property type="entry name" value="NamZ_C"/>
    <property type="match status" value="1"/>
</dbReference>
<dbReference type="Proteomes" id="UP001597459">
    <property type="component" value="Unassembled WGS sequence"/>
</dbReference>
<dbReference type="Gene3D" id="3.40.50.12170">
    <property type="entry name" value="Uncharacterised protein PF07075, DUF1343"/>
    <property type="match status" value="1"/>
</dbReference>
<feature type="domain" description="Peptidoglycan beta-N-acetylmuramidase NamZ N-terminal" evidence="2">
    <location>
        <begin position="73"/>
        <end position="275"/>
    </location>
</feature>
<dbReference type="PROSITE" id="PS51257">
    <property type="entry name" value="PROKAR_LIPOPROTEIN"/>
    <property type="match status" value="1"/>
</dbReference>
<keyword evidence="1" id="KW-0732">Signal</keyword>
<evidence type="ECO:0000313" key="5">
    <source>
        <dbReference type="Proteomes" id="UP001597459"/>
    </source>
</evidence>
<dbReference type="RefSeq" id="WP_378256539.1">
    <property type="nucleotide sequence ID" value="NZ_JBHSJV010000001.1"/>
</dbReference>
<dbReference type="InterPro" id="IPR008302">
    <property type="entry name" value="NamZ"/>
</dbReference>
<sequence length="420" mass="47172">MVFIKHTFKNTFLFFFLLFISCRNNASSNFATAKIDPQTVSKVNKTATSVSQPPVVGANQLDAYLPLLKNKNVAFVGNQTSVIFRNDTKTTHLVDSLVAHSIKIKKVFSPEHGFRGKADAAEHVADGRDKKTGIPIISLYGKNKKPTSDMLKDIDIIVFDIQDVGVRFYTYISTLHYVMQSCAENQIPVIILDRPNPNGHYIDGPVLDTRHSSFVGMHPVPLVHGMTIGEYAQMINGEGWLQTDQKCNLTIIPVKNYTHTTPYHLPIRPSPNLPNDIAINLYPSLGLFEGTTINAGRGTEMQFQLIGAPELPKDKYPFSYTPAPNFGAKNPKHKGNLCNGIDLRNTEKMNRINLSWIINAYKLSSKKAVFFKNKSFTIHAGNTLLQKQIEQGVSIQKIRDSWNSDLNIYKKTRAKYLLYK</sequence>
<reference evidence="5" key="1">
    <citation type="journal article" date="2019" name="Int. J. Syst. Evol. Microbiol.">
        <title>The Global Catalogue of Microorganisms (GCM) 10K type strain sequencing project: providing services to taxonomists for standard genome sequencing and annotation.</title>
        <authorList>
            <consortium name="The Broad Institute Genomics Platform"/>
            <consortium name="The Broad Institute Genome Sequencing Center for Infectious Disease"/>
            <person name="Wu L."/>
            <person name="Ma J."/>
        </authorList>
    </citation>
    <scope>NUCLEOTIDE SEQUENCE [LARGE SCALE GENOMIC DNA]</scope>
    <source>
        <strain evidence="5">KCTC 42423</strain>
    </source>
</reference>
<dbReference type="EMBL" id="JBHULX010000017">
    <property type="protein sequence ID" value="MFD2591135.1"/>
    <property type="molecule type" value="Genomic_DNA"/>
</dbReference>
<dbReference type="InterPro" id="IPR048502">
    <property type="entry name" value="NamZ_N"/>
</dbReference>
<proteinExistence type="predicted"/>
<dbReference type="PANTHER" id="PTHR42915:SF1">
    <property type="entry name" value="PEPTIDOGLYCAN BETA-N-ACETYLMURAMIDASE NAMZ"/>
    <property type="match status" value="1"/>
</dbReference>
<feature type="chain" id="PRO_5046282962" evidence="1">
    <location>
        <begin position="27"/>
        <end position="420"/>
    </location>
</feature>
<organism evidence="4 5">
    <name type="scientific">Aquimarina hainanensis</name>
    <dbReference type="NCBI Taxonomy" id="1578017"/>
    <lineage>
        <taxon>Bacteria</taxon>
        <taxon>Pseudomonadati</taxon>
        <taxon>Bacteroidota</taxon>
        <taxon>Flavobacteriia</taxon>
        <taxon>Flavobacteriales</taxon>
        <taxon>Flavobacteriaceae</taxon>
        <taxon>Aquimarina</taxon>
    </lineage>
</organism>
<dbReference type="PIRSF" id="PIRSF016719">
    <property type="entry name" value="UCP016719"/>
    <property type="match status" value="1"/>
</dbReference>
<feature type="signal peptide" evidence="1">
    <location>
        <begin position="1"/>
        <end position="26"/>
    </location>
</feature>